<evidence type="ECO:0000256" key="3">
    <source>
        <dbReference type="ARBA" id="ARBA00022679"/>
    </source>
</evidence>
<dbReference type="InterPro" id="IPR001296">
    <property type="entry name" value="Glyco_trans_1"/>
</dbReference>
<dbReference type="Proteomes" id="UP000199537">
    <property type="component" value="Unassembled WGS sequence"/>
</dbReference>
<evidence type="ECO:0000313" key="7">
    <source>
        <dbReference type="Proteomes" id="UP000199537"/>
    </source>
</evidence>
<dbReference type="PANTHER" id="PTHR12526:SF640">
    <property type="entry name" value="COLANIC ACID BIOSYNTHESIS GLYCOSYLTRANSFERASE WCAL-RELATED"/>
    <property type="match status" value="1"/>
</dbReference>
<dbReference type="OrthoDB" id="9792322at2"/>
<gene>
    <name evidence="6" type="ORF">SAMN05660895_0129</name>
</gene>
<protein>
    <submittedName>
        <fullName evidence="6">Glycosyltransferase involved in cell wall bisynthesis</fullName>
    </submittedName>
</protein>
<dbReference type="GO" id="GO:0016757">
    <property type="term" value="F:glycosyltransferase activity"/>
    <property type="evidence" value="ECO:0007669"/>
    <property type="project" value="UniProtKB-KW"/>
</dbReference>
<comment type="similarity">
    <text evidence="1">Belongs to the glycosyltransferase group 1 family. Glycosyltransferase 4 subfamily.</text>
</comment>
<proteinExistence type="inferred from homology"/>
<keyword evidence="3 6" id="KW-0808">Transferase</keyword>
<dbReference type="AlphaFoldDB" id="A0A1I7MYP6"/>
<organism evidence="6 7">
    <name type="scientific">Thermoflavifilum thermophilum</name>
    <dbReference type="NCBI Taxonomy" id="1393122"/>
    <lineage>
        <taxon>Bacteria</taxon>
        <taxon>Pseudomonadati</taxon>
        <taxon>Bacteroidota</taxon>
        <taxon>Chitinophagia</taxon>
        <taxon>Chitinophagales</taxon>
        <taxon>Chitinophagaceae</taxon>
        <taxon>Thermoflavifilum</taxon>
    </lineage>
</organism>
<dbReference type="EMBL" id="FPCJ01000001">
    <property type="protein sequence ID" value="SFV27522.1"/>
    <property type="molecule type" value="Genomic_DNA"/>
</dbReference>
<evidence type="ECO:0000259" key="5">
    <source>
        <dbReference type="Pfam" id="PF13439"/>
    </source>
</evidence>
<dbReference type="STRING" id="1393122.SAMN05660895_0129"/>
<dbReference type="InterPro" id="IPR028098">
    <property type="entry name" value="Glyco_trans_4-like_N"/>
</dbReference>
<dbReference type="PANTHER" id="PTHR12526">
    <property type="entry name" value="GLYCOSYLTRANSFERASE"/>
    <property type="match status" value="1"/>
</dbReference>
<dbReference type="SUPFAM" id="SSF53756">
    <property type="entry name" value="UDP-Glycosyltransferase/glycogen phosphorylase"/>
    <property type="match status" value="1"/>
</dbReference>
<evidence type="ECO:0000313" key="6">
    <source>
        <dbReference type="EMBL" id="SFV27522.1"/>
    </source>
</evidence>
<name>A0A1I7MYP6_9BACT</name>
<evidence type="ECO:0000259" key="4">
    <source>
        <dbReference type="Pfam" id="PF00534"/>
    </source>
</evidence>
<feature type="domain" description="Glycosyl transferase family 1" evidence="4">
    <location>
        <begin position="193"/>
        <end position="357"/>
    </location>
</feature>
<evidence type="ECO:0000256" key="1">
    <source>
        <dbReference type="ARBA" id="ARBA00009481"/>
    </source>
</evidence>
<feature type="domain" description="Glycosyltransferase subfamily 4-like N-terminal" evidence="5">
    <location>
        <begin position="78"/>
        <end position="184"/>
    </location>
</feature>
<keyword evidence="2" id="KW-0328">Glycosyltransferase</keyword>
<reference evidence="7" key="1">
    <citation type="submission" date="2016-10" db="EMBL/GenBank/DDBJ databases">
        <authorList>
            <person name="Varghese N."/>
            <person name="Submissions S."/>
        </authorList>
    </citation>
    <scope>NUCLEOTIDE SEQUENCE [LARGE SCALE GENOMIC DNA]</scope>
    <source>
        <strain evidence="7">DSM 14807</strain>
    </source>
</reference>
<dbReference type="Pfam" id="PF13439">
    <property type="entry name" value="Glyco_transf_4"/>
    <property type="match status" value="1"/>
</dbReference>
<evidence type="ECO:0000256" key="2">
    <source>
        <dbReference type="ARBA" id="ARBA00022676"/>
    </source>
</evidence>
<sequence length="396" mass="44491">MKICITQPNSPTSKAGNYSYSETFIRQQIKGLQSFWGSDQVTFIYQNWLPQRDESDKLLNPVPFFLMHIFMKNVFHSEGNFFSLYGLKQFFRRKHIQVVVANYGITGAKIWKACAQVNVPLIVHFHGFDAFHHDTLQQYAASYKEMFTYARYIIAVSEDMKKQLIRLGAEPQKVKNIPYGIDLSFFTPGKPELNPPVFVAVGRFTAKKAPHHTIRAFEKVVQAVPEARLIMVGDGELMVECQKLATKLGIQNKITFAGVLTPDEIKQLLHQARAFVQHSVTAPDGDKEGTPNSILEAAACGLPVISTYHAGIPEAVIHEKTGFLVEEGDVQGMAKYMIELATNPGLAKELGETARKHIEQHYTQEIQIHKIAELIYACLPDRQACLQADGLARDKS</sequence>
<dbReference type="Gene3D" id="3.40.50.2000">
    <property type="entry name" value="Glycogen Phosphorylase B"/>
    <property type="match status" value="2"/>
</dbReference>
<keyword evidence="7" id="KW-1185">Reference proteome</keyword>
<dbReference type="Pfam" id="PF00534">
    <property type="entry name" value="Glycos_transf_1"/>
    <property type="match status" value="1"/>
</dbReference>
<accession>A0A1I7MYP6</accession>